<gene>
    <name evidence="12" type="ordered locus">VS_1536</name>
</gene>
<feature type="domain" description="Methyl-accepting transducer" evidence="10">
    <location>
        <begin position="292"/>
        <end position="528"/>
    </location>
</feature>
<organism evidence="12 13">
    <name type="scientific">Vibrio atlanticus (strain LGP32)</name>
    <name type="common">Vibrio splendidus (strain Mel32)</name>
    <dbReference type="NCBI Taxonomy" id="575788"/>
    <lineage>
        <taxon>Bacteria</taxon>
        <taxon>Pseudomonadati</taxon>
        <taxon>Pseudomonadota</taxon>
        <taxon>Gammaproteobacteria</taxon>
        <taxon>Vibrionales</taxon>
        <taxon>Vibrionaceae</taxon>
        <taxon>Vibrio</taxon>
    </lineage>
</organism>
<sequence length="564" mass="60844">MRLLMYNLSMKMKMLLSAIVPAMLVAIVTLVIVINSQLSALEYEIQDYQTVLTDERKNNIEDAATIAQSVVEDVVRRFGTGPEAQEAVRFALKEARFSNGSGYFFVFDENDHYIVHSLKPQLEGKDGGGLKDPNGIKITVRLHEQATRGGGFIEYIYDKPGSSVPQPKIAYAAPISGTGWFLGTGLYIDDIAKATEVYRQEASERMETQISTIVITALALVALTCLIMSYVASRMIAPIKDMLNTFIDIANGEGDLTHRINVSGTDEIGQLGKAFNQFVGKLHNIITDVSKATNNVTTATDQISSQTVHLSNQLQEHNHETEQVVTAVTEMSSTANEVAQSAHQVASATNEANNDAHNAQNLVQKSTQSIGSLEQNVVTTSQHMNSLHDQSKKIDGVLQVIGEIAEQTNLLALNAAIEAARAGEQGRGFAVVADEVRNLASRTQGSTLEIKTMLDELHKLVEQAVSSMGESSNTCQDVVTSSNDISAGLNDVSTAVASINAMTDHIATAATEQSSVTEEINRNLVTIRDIVSSLLISSETSSSAVDELKQAGGQLSQLVGQFKL</sequence>
<dbReference type="InterPro" id="IPR033480">
    <property type="entry name" value="sCache_2"/>
</dbReference>
<reference evidence="12 13" key="1">
    <citation type="submission" date="2009-02" db="EMBL/GenBank/DDBJ databases">
        <title>Vibrio splendidus str. LGP32 complete genome.</title>
        <authorList>
            <person name="Mazel D."/>
            <person name="Le Roux F."/>
        </authorList>
    </citation>
    <scope>NUCLEOTIDE SEQUENCE [LARGE SCALE GENOMIC DNA]</scope>
    <source>
        <strain evidence="12 13">LGP32</strain>
    </source>
</reference>
<dbReference type="PROSITE" id="PS50885">
    <property type="entry name" value="HAMP"/>
    <property type="match status" value="1"/>
</dbReference>
<dbReference type="Pfam" id="PF00672">
    <property type="entry name" value="HAMP"/>
    <property type="match status" value="1"/>
</dbReference>
<evidence type="ECO:0000256" key="6">
    <source>
        <dbReference type="ARBA" id="ARBA00023224"/>
    </source>
</evidence>
<evidence type="ECO:0000313" key="13">
    <source>
        <dbReference type="Proteomes" id="UP000009100"/>
    </source>
</evidence>
<keyword evidence="12" id="KW-0418">Kinase</keyword>
<dbReference type="CDD" id="cd11386">
    <property type="entry name" value="MCP_signal"/>
    <property type="match status" value="1"/>
</dbReference>
<dbReference type="Pfam" id="PF17200">
    <property type="entry name" value="sCache_2"/>
    <property type="match status" value="1"/>
</dbReference>
<keyword evidence="4 9" id="KW-1133">Transmembrane helix</keyword>
<dbReference type="GO" id="GO:0005886">
    <property type="term" value="C:plasma membrane"/>
    <property type="evidence" value="ECO:0007669"/>
    <property type="project" value="UniProtKB-SubCell"/>
</dbReference>
<dbReference type="PANTHER" id="PTHR32089:SF55">
    <property type="entry name" value="METHYL ACCEPTING SENSORY TRANSDUCER WITH CACHE_2 SMALL MOLECULE BINDING DOMAIN"/>
    <property type="match status" value="1"/>
</dbReference>
<dbReference type="Pfam" id="PF00015">
    <property type="entry name" value="MCPsignal"/>
    <property type="match status" value="1"/>
</dbReference>
<dbReference type="GO" id="GO:0016301">
    <property type="term" value="F:kinase activity"/>
    <property type="evidence" value="ECO:0007669"/>
    <property type="project" value="UniProtKB-KW"/>
</dbReference>
<dbReference type="SMART" id="SM01049">
    <property type="entry name" value="Cache_2"/>
    <property type="match status" value="1"/>
</dbReference>
<dbReference type="AlphaFoldDB" id="B7VNX3"/>
<keyword evidence="6 8" id="KW-0807">Transducer</keyword>
<dbReference type="InterPro" id="IPR003660">
    <property type="entry name" value="HAMP_dom"/>
</dbReference>
<evidence type="ECO:0000256" key="2">
    <source>
        <dbReference type="ARBA" id="ARBA00022475"/>
    </source>
</evidence>
<proteinExistence type="inferred from homology"/>
<dbReference type="FunFam" id="1.10.287.950:FF:000001">
    <property type="entry name" value="Methyl-accepting chemotaxis sensory transducer"/>
    <property type="match status" value="1"/>
</dbReference>
<comment type="similarity">
    <text evidence="7">Belongs to the methyl-accepting chemotaxis (MCP) protein family.</text>
</comment>
<dbReference type="Gene3D" id="3.30.450.20">
    <property type="entry name" value="PAS domain"/>
    <property type="match status" value="1"/>
</dbReference>
<dbReference type="SMART" id="SM00283">
    <property type="entry name" value="MA"/>
    <property type="match status" value="1"/>
</dbReference>
<dbReference type="eggNOG" id="COG0840">
    <property type="taxonomic scope" value="Bacteria"/>
</dbReference>
<protein>
    <submittedName>
        <fullName evidence="12">Histidine kinase bacterial sensor and chemotaxis protein</fullName>
    </submittedName>
</protein>
<dbReference type="SUPFAM" id="SSF58104">
    <property type="entry name" value="Methyl-accepting chemotaxis protein (MCP) signaling domain"/>
    <property type="match status" value="1"/>
</dbReference>
<evidence type="ECO:0000256" key="1">
    <source>
        <dbReference type="ARBA" id="ARBA00004651"/>
    </source>
</evidence>
<feature type="domain" description="HAMP" evidence="11">
    <location>
        <begin position="233"/>
        <end position="287"/>
    </location>
</feature>
<evidence type="ECO:0000256" key="3">
    <source>
        <dbReference type="ARBA" id="ARBA00022692"/>
    </source>
</evidence>
<keyword evidence="12" id="KW-0808">Transferase</keyword>
<dbReference type="GO" id="GO:0007165">
    <property type="term" value="P:signal transduction"/>
    <property type="evidence" value="ECO:0007669"/>
    <property type="project" value="UniProtKB-KW"/>
</dbReference>
<dbReference type="Proteomes" id="UP000009100">
    <property type="component" value="Chromosome 1"/>
</dbReference>
<dbReference type="HOGENOM" id="CLU_000445_107_21_6"/>
<evidence type="ECO:0000259" key="10">
    <source>
        <dbReference type="PROSITE" id="PS50111"/>
    </source>
</evidence>
<dbReference type="STRING" id="575788.VS_1536"/>
<feature type="transmembrane region" description="Helical" evidence="9">
    <location>
        <begin position="210"/>
        <end position="232"/>
    </location>
</feature>
<evidence type="ECO:0000256" key="4">
    <source>
        <dbReference type="ARBA" id="ARBA00022989"/>
    </source>
</evidence>
<evidence type="ECO:0000256" key="7">
    <source>
        <dbReference type="ARBA" id="ARBA00029447"/>
    </source>
</evidence>
<dbReference type="GO" id="GO:0006935">
    <property type="term" value="P:chemotaxis"/>
    <property type="evidence" value="ECO:0007669"/>
    <property type="project" value="UniProtKB-ARBA"/>
</dbReference>
<dbReference type="Gene3D" id="1.10.287.950">
    <property type="entry name" value="Methyl-accepting chemotaxis protein"/>
    <property type="match status" value="1"/>
</dbReference>
<keyword evidence="2" id="KW-1003">Cell membrane</keyword>
<evidence type="ECO:0000256" key="9">
    <source>
        <dbReference type="SAM" id="Phobius"/>
    </source>
</evidence>
<comment type="subcellular location">
    <subcellularLocation>
        <location evidence="1">Cell membrane</location>
        <topology evidence="1">Multi-pass membrane protein</topology>
    </subcellularLocation>
</comment>
<dbReference type="KEGG" id="vsp:VS_1536"/>
<evidence type="ECO:0000256" key="5">
    <source>
        <dbReference type="ARBA" id="ARBA00023136"/>
    </source>
</evidence>
<dbReference type="PROSITE" id="PS50111">
    <property type="entry name" value="CHEMOTAXIS_TRANSDUC_2"/>
    <property type="match status" value="1"/>
</dbReference>
<dbReference type="CDD" id="cd06225">
    <property type="entry name" value="HAMP"/>
    <property type="match status" value="1"/>
</dbReference>
<evidence type="ECO:0000313" key="12">
    <source>
        <dbReference type="EMBL" id="CAV18705.1"/>
    </source>
</evidence>
<dbReference type="InterPro" id="IPR004089">
    <property type="entry name" value="MCPsignal_dom"/>
</dbReference>
<keyword evidence="3 9" id="KW-0812">Transmembrane</keyword>
<keyword evidence="5 9" id="KW-0472">Membrane</keyword>
<name>B7VNX3_VIBA3</name>
<accession>B7VNX3</accession>
<dbReference type="SMART" id="SM00304">
    <property type="entry name" value="HAMP"/>
    <property type="match status" value="1"/>
</dbReference>
<dbReference type="EMBL" id="FM954972">
    <property type="protein sequence ID" value="CAV18705.1"/>
    <property type="molecule type" value="Genomic_DNA"/>
</dbReference>
<evidence type="ECO:0000259" key="11">
    <source>
        <dbReference type="PROSITE" id="PS50885"/>
    </source>
</evidence>
<evidence type="ECO:0000256" key="8">
    <source>
        <dbReference type="PROSITE-ProRule" id="PRU00284"/>
    </source>
</evidence>
<dbReference type="PANTHER" id="PTHR32089">
    <property type="entry name" value="METHYL-ACCEPTING CHEMOTAXIS PROTEIN MCPB"/>
    <property type="match status" value="1"/>
</dbReference>